<keyword evidence="2" id="KW-0378">Hydrolase</keyword>
<name>A0ABW2HWU5_9ACTN</name>
<evidence type="ECO:0000256" key="1">
    <source>
        <dbReference type="SAM" id="MobiDB-lite"/>
    </source>
</evidence>
<accession>A0ABW2HWU5</accession>
<dbReference type="Proteomes" id="UP001596548">
    <property type="component" value="Unassembled WGS sequence"/>
</dbReference>
<feature type="region of interest" description="Disordered" evidence="1">
    <location>
        <begin position="157"/>
        <end position="182"/>
    </location>
</feature>
<keyword evidence="3" id="KW-1185">Reference proteome</keyword>
<dbReference type="InterPro" id="IPR012106">
    <property type="entry name" value="Phage_Mu_Gp1"/>
</dbReference>
<comment type="caution">
    <text evidence="2">The sequence shown here is derived from an EMBL/GenBank/DDBJ whole genome shotgun (WGS) entry which is preliminary data.</text>
</comment>
<dbReference type="GO" id="GO:0006508">
    <property type="term" value="P:proteolysis"/>
    <property type="evidence" value="ECO:0007669"/>
    <property type="project" value="UniProtKB-KW"/>
</dbReference>
<dbReference type="EMBL" id="JBHTBJ010000013">
    <property type="protein sequence ID" value="MFC7276236.1"/>
    <property type="molecule type" value="Genomic_DNA"/>
</dbReference>
<dbReference type="GO" id="GO:0008233">
    <property type="term" value="F:peptidase activity"/>
    <property type="evidence" value="ECO:0007669"/>
    <property type="project" value="UniProtKB-KW"/>
</dbReference>
<keyword evidence="2" id="KW-0645">Protease</keyword>
<reference evidence="3" key="1">
    <citation type="journal article" date="2019" name="Int. J. Syst. Evol. Microbiol.">
        <title>The Global Catalogue of Microorganisms (GCM) 10K type strain sequencing project: providing services to taxonomists for standard genome sequencing and annotation.</title>
        <authorList>
            <consortium name="The Broad Institute Genomics Platform"/>
            <consortium name="The Broad Institute Genome Sequencing Center for Infectious Disease"/>
            <person name="Wu L."/>
            <person name="Ma J."/>
        </authorList>
    </citation>
    <scope>NUCLEOTIDE SEQUENCE [LARGE SCALE GENOMIC DNA]</scope>
    <source>
        <strain evidence="3">XZYJT-10</strain>
    </source>
</reference>
<dbReference type="RefSeq" id="WP_378970284.1">
    <property type="nucleotide sequence ID" value="NZ_JBHTBJ010000013.1"/>
</dbReference>
<evidence type="ECO:0000313" key="2">
    <source>
        <dbReference type="EMBL" id="MFC7276236.1"/>
    </source>
</evidence>
<sequence length="354" mass="36947">MAELLGVELARPGTWQLSSGRREFTAAMLRDAADFHASTGGQKIPLGFGHVDQRFDGEPAWGWLTNVRYAEDDQGPVLLGDLTDLEDWVAAAAPSRWPHRSIEGVAGVTFQGREYGLVLTRLALLGATPPGMPALKSLSDLRQLVAASVASGGGEWIAASIPDPSPPGAEVHPSDRKREPGMPDAAKLREALGLAADVSDDEVTAALASAGLLASPPEPTPAPEPVTASAPADPAPVAPTGAGTPGTIVLAASVWEETQKTIKSLSAFVEETKRNERDQVIASAVQAGKFTPAQKPHFSKLWDADPDGTRALIENLTPNSALAVAASGYADAGDREFEAEFSGMFPAGFFGKGN</sequence>
<feature type="compositionally biased region" description="Basic and acidic residues" evidence="1">
    <location>
        <begin position="172"/>
        <end position="182"/>
    </location>
</feature>
<protein>
    <submittedName>
        <fullName evidence="2">Phage protease</fullName>
    </submittedName>
</protein>
<feature type="region of interest" description="Disordered" evidence="1">
    <location>
        <begin position="212"/>
        <end position="243"/>
    </location>
</feature>
<organism evidence="2 3">
    <name type="scientific">Paractinoplanes rhizophilus</name>
    <dbReference type="NCBI Taxonomy" id="1416877"/>
    <lineage>
        <taxon>Bacteria</taxon>
        <taxon>Bacillati</taxon>
        <taxon>Actinomycetota</taxon>
        <taxon>Actinomycetes</taxon>
        <taxon>Micromonosporales</taxon>
        <taxon>Micromonosporaceae</taxon>
        <taxon>Paractinoplanes</taxon>
    </lineage>
</organism>
<proteinExistence type="predicted"/>
<gene>
    <name evidence="2" type="ORF">ACFQS1_19765</name>
</gene>
<dbReference type="Pfam" id="PF10123">
    <property type="entry name" value="Mu-like_Pro"/>
    <property type="match status" value="1"/>
</dbReference>
<evidence type="ECO:0000313" key="3">
    <source>
        <dbReference type="Proteomes" id="UP001596548"/>
    </source>
</evidence>